<evidence type="ECO:0000313" key="2">
    <source>
        <dbReference type="EMBL" id="PWI73693.1"/>
    </source>
</evidence>
<accession>A0A2U3EGT3</accession>
<keyword evidence="4" id="KW-1185">Reference proteome</keyword>
<proteinExistence type="predicted"/>
<evidence type="ECO:0000313" key="3">
    <source>
        <dbReference type="Proteomes" id="UP000245956"/>
    </source>
</evidence>
<dbReference type="EMBL" id="LCWV01000004">
    <property type="protein sequence ID" value="PWI73693.1"/>
    <property type="molecule type" value="Genomic_DNA"/>
</dbReference>
<reference evidence="2 3" key="2">
    <citation type="journal article" date="2016" name="Front. Microbiol.">
        <title>Genome and transcriptome sequences reveal the specific parasitism of the nematophagous Purpureocillium lilacinum 36-1.</title>
        <authorList>
            <person name="Xie J."/>
            <person name="Li S."/>
            <person name="Mo C."/>
            <person name="Xiao X."/>
            <person name="Peng D."/>
            <person name="Wang G."/>
            <person name="Xiao Y."/>
        </authorList>
    </citation>
    <scope>NUCLEOTIDE SEQUENCE [LARGE SCALE GENOMIC DNA]</scope>
    <source>
        <strain evidence="2 3">36-1</strain>
    </source>
</reference>
<dbReference type="AlphaFoldDB" id="A0A2U3EGT3"/>
<dbReference type="EMBL" id="JAWRVI010000032">
    <property type="protein sequence ID" value="KAK4087430.1"/>
    <property type="molecule type" value="Genomic_DNA"/>
</dbReference>
<protein>
    <submittedName>
        <fullName evidence="2">Uncharacterized protein</fullName>
    </submittedName>
</protein>
<evidence type="ECO:0000313" key="4">
    <source>
        <dbReference type="Proteomes" id="UP001287286"/>
    </source>
</evidence>
<comment type="caution">
    <text evidence="2">The sequence shown here is derived from an EMBL/GenBank/DDBJ whole genome shotgun (WGS) entry which is preliminary data.</text>
</comment>
<name>A0A2U3EGT3_PURLI</name>
<sequence>MGHPMGRHSPSLALIATTGPQDMARLAQNELETRRRGASAQAAFSVETCIKRRDAQLAIVPAWPAPAVNIEAAWRVGGRNAATR</sequence>
<organism evidence="2 3">
    <name type="scientific">Purpureocillium lilacinum</name>
    <name type="common">Paecilomyces lilacinus</name>
    <dbReference type="NCBI Taxonomy" id="33203"/>
    <lineage>
        <taxon>Eukaryota</taxon>
        <taxon>Fungi</taxon>
        <taxon>Dikarya</taxon>
        <taxon>Ascomycota</taxon>
        <taxon>Pezizomycotina</taxon>
        <taxon>Sordariomycetes</taxon>
        <taxon>Hypocreomycetidae</taxon>
        <taxon>Hypocreales</taxon>
        <taxon>Ophiocordycipitaceae</taxon>
        <taxon>Purpureocillium</taxon>
    </lineage>
</organism>
<reference evidence="1" key="3">
    <citation type="submission" date="2023-11" db="EMBL/GenBank/DDBJ databases">
        <authorList>
            <person name="Beijen E."/>
            <person name="Ohm R.A."/>
        </authorList>
    </citation>
    <scope>NUCLEOTIDE SEQUENCE</scope>
    <source>
        <strain evidence="1">CBS 150709</strain>
    </source>
</reference>
<evidence type="ECO:0000313" key="1">
    <source>
        <dbReference type="EMBL" id="KAK4087430.1"/>
    </source>
</evidence>
<gene>
    <name evidence="2" type="ORF">PCL_08969</name>
    <name evidence="1" type="ORF">Purlil1_8278</name>
</gene>
<reference evidence="2" key="1">
    <citation type="submission" date="2015-05" db="EMBL/GenBank/DDBJ databases">
        <authorList>
            <person name="Wang D.B."/>
            <person name="Wang M."/>
        </authorList>
    </citation>
    <scope>NUCLEOTIDE SEQUENCE</scope>
    <source>
        <strain evidence="2">36-1</strain>
    </source>
</reference>
<dbReference type="Proteomes" id="UP000245956">
    <property type="component" value="Unassembled WGS sequence"/>
</dbReference>
<reference evidence="1 4" key="4">
    <citation type="journal article" date="2024" name="Microbiol. Resour. Announc.">
        <title>Genome annotations for the ascomycete fungi Trichoderma harzianum, Trichoderma aggressivum, and Purpureocillium lilacinum.</title>
        <authorList>
            <person name="Beijen E.P.W."/>
            <person name="Ohm R.A."/>
        </authorList>
    </citation>
    <scope>NUCLEOTIDE SEQUENCE [LARGE SCALE GENOMIC DNA]</scope>
    <source>
        <strain evidence="1 4">CBS 150709</strain>
    </source>
</reference>
<dbReference type="Proteomes" id="UP001287286">
    <property type="component" value="Unassembled WGS sequence"/>
</dbReference>